<sequence length="396" mass="45099">MKKKILFVIPSLAAGGGEKSLVNLISQIDYDLYEVDLLLFSRKGVFLNAVPEAVNILEVPHLHRIFVSKLRTSLKDFLTSRQIALAYSRFMFTLMNRVIKNTTLSEQYAWKYQKRSFDTLEKEYDAAIGFLEKSSIYFVVDKVISKKKIGWIHTNYSDSGMDSHFDQPYFKQLDQLVTVSEECAKSLQDNFEPLKNKIKVIYNIVSPKIIKHQSNRELDSNFTYDMNVTNIITVARLSSEKGIDLAIKACGKLVEQGYKVKWYVLGDGSERENLEKLIKNCGLKEHFILVGVKENPYPYIKGADIYVQPSRYEGKSIAIDEAKILHKPIVVTNYDTAKDQITNGVNGLIVEMTEWGIAGGIEKCINDSSLREALISSLSIEKLGTEEEINKLYEIF</sequence>
<evidence type="ECO:0000313" key="2">
    <source>
        <dbReference type="EMBL" id="MCY9692628.1"/>
    </source>
</evidence>
<feature type="domain" description="Glycosyl transferase family 1" evidence="1">
    <location>
        <begin position="230"/>
        <end position="375"/>
    </location>
</feature>
<dbReference type="PANTHER" id="PTHR12526">
    <property type="entry name" value="GLYCOSYLTRANSFERASE"/>
    <property type="match status" value="1"/>
</dbReference>
<dbReference type="RefSeq" id="WP_268614168.1">
    <property type="nucleotide sequence ID" value="NZ_JAMDMX010000016.1"/>
</dbReference>
<dbReference type="EMBL" id="JAMDMX010000016">
    <property type="protein sequence ID" value="MCY9692628.1"/>
    <property type="molecule type" value="Genomic_DNA"/>
</dbReference>
<dbReference type="SUPFAM" id="SSF53756">
    <property type="entry name" value="UDP-Glycosyltransferase/glycogen phosphorylase"/>
    <property type="match status" value="1"/>
</dbReference>
<comment type="caution">
    <text evidence="2">The sequence shown here is derived from an EMBL/GenBank/DDBJ whole genome shotgun (WGS) entry which is preliminary data.</text>
</comment>
<keyword evidence="3" id="KW-1185">Reference proteome</keyword>
<gene>
    <name evidence="2" type="ORF">M5X19_06915</name>
</gene>
<organism evidence="2 3">
    <name type="scientific">Paenibacillus alginolyticus</name>
    <dbReference type="NCBI Taxonomy" id="59839"/>
    <lineage>
        <taxon>Bacteria</taxon>
        <taxon>Bacillati</taxon>
        <taxon>Bacillota</taxon>
        <taxon>Bacilli</taxon>
        <taxon>Bacillales</taxon>
        <taxon>Paenibacillaceae</taxon>
        <taxon>Paenibacillus</taxon>
    </lineage>
</organism>
<evidence type="ECO:0000313" key="3">
    <source>
        <dbReference type="Proteomes" id="UP001527099"/>
    </source>
</evidence>
<proteinExistence type="predicted"/>
<evidence type="ECO:0000259" key="1">
    <source>
        <dbReference type="Pfam" id="PF00534"/>
    </source>
</evidence>
<dbReference type="InterPro" id="IPR001296">
    <property type="entry name" value="Glyco_trans_1"/>
</dbReference>
<accession>A0ABT4G932</accession>
<name>A0ABT4G932_9BACL</name>
<protein>
    <submittedName>
        <fullName evidence="2">Glycosyltransferase</fullName>
    </submittedName>
</protein>
<dbReference type="PANTHER" id="PTHR12526:SF630">
    <property type="entry name" value="GLYCOSYLTRANSFERASE"/>
    <property type="match status" value="1"/>
</dbReference>
<dbReference type="Proteomes" id="UP001527099">
    <property type="component" value="Unassembled WGS sequence"/>
</dbReference>
<dbReference type="Gene3D" id="3.40.50.2000">
    <property type="entry name" value="Glycogen Phosphorylase B"/>
    <property type="match status" value="2"/>
</dbReference>
<reference evidence="2 3" key="1">
    <citation type="submission" date="2022-05" db="EMBL/GenBank/DDBJ databases">
        <title>Genome Sequencing of Bee-Associated Microbes.</title>
        <authorList>
            <person name="Dunlap C."/>
        </authorList>
    </citation>
    <scope>NUCLEOTIDE SEQUENCE [LARGE SCALE GENOMIC DNA]</scope>
    <source>
        <strain evidence="2 3">NRRL B-14421</strain>
    </source>
</reference>
<dbReference type="CDD" id="cd03811">
    <property type="entry name" value="GT4_GT28_WabH-like"/>
    <property type="match status" value="1"/>
</dbReference>
<dbReference type="Pfam" id="PF00534">
    <property type="entry name" value="Glycos_transf_1"/>
    <property type="match status" value="1"/>
</dbReference>